<protein>
    <recommendedName>
        <fullName evidence="2">LysR substrate-binding domain-containing protein</fullName>
    </recommendedName>
</protein>
<comment type="caution">
    <text evidence="1">The sequence shown here is derived from an EMBL/GenBank/DDBJ whole genome shotgun (WGS) entry which is preliminary data.</text>
</comment>
<dbReference type="AlphaFoldDB" id="X0YH92"/>
<accession>X0YH92</accession>
<gene>
    <name evidence="1" type="ORF">S01H1_85016</name>
</gene>
<name>X0YH92_9ZZZZ</name>
<feature type="non-terminal residue" evidence="1">
    <location>
        <position position="1"/>
    </location>
</feature>
<evidence type="ECO:0008006" key="2">
    <source>
        <dbReference type="Google" id="ProtNLM"/>
    </source>
</evidence>
<proteinExistence type="predicted"/>
<sequence>EINSGVSILPQTAILQELGSGTIKAIAFSNEKFVRPTGIILRKGKILGQAGRYFIELLRKKPQSMKSD</sequence>
<dbReference type="EMBL" id="BARS01058222">
    <property type="protein sequence ID" value="GAG46552.1"/>
    <property type="molecule type" value="Genomic_DNA"/>
</dbReference>
<evidence type="ECO:0000313" key="1">
    <source>
        <dbReference type="EMBL" id="GAG46552.1"/>
    </source>
</evidence>
<dbReference type="SUPFAM" id="SSF53850">
    <property type="entry name" value="Periplasmic binding protein-like II"/>
    <property type="match status" value="1"/>
</dbReference>
<reference evidence="1" key="1">
    <citation type="journal article" date="2014" name="Front. Microbiol.">
        <title>High frequency of phylogenetically diverse reductive dehalogenase-homologous genes in deep subseafloor sedimentary metagenomes.</title>
        <authorList>
            <person name="Kawai M."/>
            <person name="Futagami T."/>
            <person name="Toyoda A."/>
            <person name="Takaki Y."/>
            <person name="Nishi S."/>
            <person name="Hori S."/>
            <person name="Arai W."/>
            <person name="Tsubouchi T."/>
            <person name="Morono Y."/>
            <person name="Uchiyama I."/>
            <person name="Ito T."/>
            <person name="Fujiyama A."/>
            <person name="Inagaki F."/>
            <person name="Takami H."/>
        </authorList>
    </citation>
    <scope>NUCLEOTIDE SEQUENCE</scope>
    <source>
        <strain evidence="1">Expedition CK06-06</strain>
    </source>
</reference>
<organism evidence="1">
    <name type="scientific">marine sediment metagenome</name>
    <dbReference type="NCBI Taxonomy" id="412755"/>
    <lineage>
        <taxon>unclassified sequences</taxon>
        <taxon>metagenomes</taxon>
        <taxon>ecological metagenomes</taxon>
    </lineage>
</organism>